<keyword evidence="3" id="KW-1185">Reference proteome</keyword>
<dbReference type="AlphaFoldDB" id="A0AAE4CQV0"/>
<dbReference type="EMBL" id="JAVDYC010000001">
    <property type="protein sequence ID" value="MDR7320862.1"/>
    <property type="molecule type" value="Genomic_DNA"/>
</dbReference>
<proteinExistence type="predicted"/>
<dbReference type="NCBIfam" id="NF042935">
    <property type="entry name" value="SCO6880_fam"/>
    <property type="match status" value="1"/>
</dbReference>
<keyword evidence="1" id="KW-0812">Transmembrane</keyword>
<comment type="caution">
    <text evidence="2">The sequence shown here is derived from an EMBL/GenBank/DDBJ whole genome shotgun (WGS) entry which is preliminary data.</text>
</comment>
<reference evidence="2 3" key="1">
    <citation type="submission" date="2023-07" db="EMBL/GenBank/DDBJ databases">
        <title>Sequencing the genomes of 1000 actinobacteria strains.</title>
        <authorList>
            <person name="Klenk H.-P."/>
        </authorList>
    </citation>
    <scope>NUCLEOTIDE SEQUENCE [LARGE SCALE GENOMIC DNA]</scope>
    <source>
        <strain evidence="2 3">DSM 44711</strain>
    </source>
</reference>
<evidence type="ECO:0000256" key="1">
    <source>
        <dbReference type="SAM" id="Phobius"/>
    </source>
</evidence>
<name>A0AAE4CQV0_9ACTN</name>
<keyword evidence="1" id="KW-1133">Transmembrane helix</keyword>
<sequence>MAGEEERRVYGGWRRARGMGLLGLGPGQTLVVVATVTVLAAAGAVSSTLLLAALVPAGLLLAVTVPRWDDVPLGAGLVRRARWSWGVTRGYSTYRSGVWAAHPHAWELPGVLATTDLLAAPSARGSTFGVVRDRRSGRLTATLRVAASSTWLAEPEQAEAWVANWGSWLSSLGYQPAVRWIAVTVRTGPGSGRRLAAYVTGRTAPGAPPSARRLLQHLVDDAAGNDAEVETHVSVTIDPARVRPRPQTTADALADTDRLLAGLEDSLAACGLTVLGRADAPRLAATVRAAYDPSTTLDTILTDTPQDQEIDWGTAGPVAAEEEYGCYRHDGGWSVSWAWHEAPRTEVHAEVLARLLAPGPYPLRVSLLYRPVPAGDAARLVEQEVNAAVFRDAMRQVSRRDENARERADRSRALRTAREEAAGAGVGMMSLFVTVTVTDRDHLPAAVADVETRAESARIRLRRMWASQAAGFTVTLPCGICPTQLAQVWPR</sequence>
<dbReference type="InterPro" id="IPR049978">
    <property type="entry name" value="SCO6880-like"/>
</dbReference>
<dbReference type="Proteomes" id="UP001183629">
    <property type="component" value="Unassembled WGS sequence"/>
</dbReference>
<keyword evidence="1" id="KW-0472">Membrane</keyword>
<feature type="transmembrane region" description="Helical" evidence="1">
    <location>
        <begin position="21"/>
        <end position="42"/>
    </location>
</feature>
<dbReference type="RefSeq" id="WP_310409535.1">
    <property type="nucleotide sequence ID" value="NZ_JAVDYC010000001.1"/>
</dbReference>
<gene>
    <name evidence="2" type="ORF">J2S44_001112</name>
</gene>
<evidence type="ECO:0008006" key="4">
    <source>
        <dbReference type="Google" id="ProtNLM"/>
    </source>
</evidence>
<protein>
    <recommendedName>
        <fullName evidence="4">PrgI family protein</fullName>
    </recommendedName>
</protein>
<evidence type="ECO:0000313" key="3">
    <source>
        <dbReference type="Proteomes" id="UP001183629"/>
    </source>
</evidence>
<evidence type="ECO:0000313" key="2">
    <source>
        <dbReference type="EMBL" id="MDR7320862.1"/>
    </source>
</evidence>
<organism evidence="2 3">
    <name type="scientific">Catenuloplanes niger</name>
    <dbReference type="NCBI Taxonomy" id="587534"/>
    <lineage>
        <taxon>Bacteria</taxon>
        <taxon>Bacillati</taxon>
        <taxon>Actinomycetota</taxon>
        <taxon>Actinomycetes</taxon>
        <taxon>Micromonosporales</taxon>
        <taxon>Micromonosporaceae</taxon>
        <taxon>Catenuloplanes</taxon>
    </lineage>
</organism>
<accession>A0AAE4CQV0</accession>